<evidence type="ECO:0000256" key="1">
    <source>
        <dbReference type="ARBA" id="ARBA00004141"/>
    </source>
</evidence>
<dbReference type="UniPathway" id="UPA00196"/>
<dbReference type="GO" id="GO:0000506">
    <property type="term" value="C:glycosylphosphatidylinositol-N-acetylglucosaminyltransferase (GPI-GnT) complex"/>
    <property type="evidence" value="ECO:0007669"/>
    <property type="project" value="TreeGrafter"/>
</dbReference>
<evidence type="ECO:0000256" key="6">
    <source>
        <dbReference type="ARBA" id="ARBA00022989"/>
    </source>
</evidence>
<reference evidence="11" key="1">
    <citation type="journal article" date="2010" name="Genome Res.">
        <title>Population genomic sequencing of Coccidioides fungi reveals recent hybridization and transposon control.</title>
        <authorList>
            <person name="Neafsey D.E."/>
            <person name="Barker B.M."/>
            <person name="Sharpton T.J."/>
            <person name="Stajich J.E."/>
            <person name="Park D.J."/>
            <person name="Whiston E."/>
            <person name="Hung C.-Y."/>
            <person name="McMahan C."/>
            <person name="White J."/>
            <person name="Sykes S."/>
            <person name="Heiman D."/>
            <person name="Young S."/>
            <person name="Zeng Q."/>
            <person name="Abouelleil A."/>
            <person name="Aftuck L."/>
            <person name="Bessette D."/>
            <person name="Brown A."/>
            <person name="FitzGerald M."/>
            <person name="Lui A."/>
            <person name="Macdonald J.P."/>
            <person name="Priest M."/>
            <person name="Orbach M.J."/>
            <person name="Galgiani J.N."/>
            <person name="Kirkland T.N."/>
            <person name="Cole G.T."/>
            <person name="Birren B.W."/>
            <person name="Henn M.R."/>
            <person name="Taylor J.W."/>
            <person name="Rounsley S.D."/>
        </authorList>
    </citation>
    <scope>NUCLEOTIDE SEQUENCE [LARGE SCALE GENOMIC DNA]</scope>
    <source>
        <strain evidence="11">RMSCC 2394</strain>
    </source>
</reference>
<accession>A0A0J6XZI6</accession>
<feature type="region of interest" description="Disordered" evidence="8">
    <location>
        <begin position="98"/>
        <end position="127"/>
    </location>
</feature>
<dbReference type="GO" id="GO:0016757">
    <property type="term" value="F:glycosyltransferase activity"/>
    <property type="evidence" value="ECO:0007669"/>
    <property type="project" value="UniProtKB-KW"/>
</dbReference>
<feature type="region of interest" description="Disordered" evidence="8">
    <location>
        <begin position="1"/>
        <end position="79"/>
    </location>
</feature>
<feature type="transmembrane region" description="Helical" evidence="9">
    <location>
        <begin position="386"/>
        <end position="405"/>
    </location>
</feature>
<keyword evidence="5 9" id="KW-0812">Transmembrane</keyword>
<evidence type="ECO:0000256" key="2">
    <source>
        <dbReference type="ARBA" id="ARBA00004687"/>
    </source>
</evidence>
<dbReference type="STRING" id="404692.A0A0J6XZI6"/>
<dbReference type="EMBL" id="DS028093">
    <property type="protein sequence ID" value="KMP00199.1"/>
    <property type="molecule type" value="Genomic_DNA"/>
</dbReference>
<sequence length="460" mass="50236">MASSPPPPNTTSRPQSLGTPAAPVPPPVPVETHPNRAGLKPRPPLRPPPDPSRLAPEDAYFAHSPPRLRPLNLPNNHAASNPDLLNRVVATPAAVAALRPPPAVPGTKPKATGEARRDRGRSRRRKRQWKKLLWVKQSYPDNYTDTETFLDHLQRNPRLRPYDFWPLVADFTVIVQHSSVGGQLGDPMYDILLVSLGLLGGKGSDGIRAIAAWYGSAIQQTTAQAPALCPVPQETTDKKSLRTWAWAISRFIQYRSLPRRQTKSALLIFCALQGLSPILKSLTKSTTSDSIWAMSCWLMIINVFFFDYGSGTKENQNLSNNAGAGAVAAKFPASLSTNAALMASTVLASRLKSTTHVFSLTLFSIEVFGLFPVFRRHLRAISWRGHVLLTVSLVIAAGAAVGVTLKGGYKGMILGILIGAPSTALAMGGCSWWLIRLQKYKNVVAGPWDQAKPILRRHWD</sequence>
<feature type="transmembrane region" description="Helical" evidence="9">
    <location>
        <begin position="411"/>
        <end position="435"/>
    </location>
</feature>
<protein>
    <submittedName>
        <fullName evidence="10">Phosphatidylinositol N-acetylglucosaminyltransferase subunit C</fullName>
    </submittedName>
</protein>
<dbReference type="OrthoDB" id="196709at2759"/>
<evidence type="ECO:0000313" key="11">
    <source>
        <dbReference type="Proteomes" id="UP000054565"/>
    </source>
</evidence>
<dbReference type="GO" id="GO:0006506">
    <property type="term" value="P:GPI anchor biosynthetic process"/>
    <property type="evidence" value="ECO:0007669"/>
    <property type="project" value="UniProtKB-UniPathway"/>
</dbReference>
<keyword evidence="7 9" id="KW-0472">Membrane</keyword>
<evidence type="ECO:0000256" key="7">
    <source>
        <dbReference type="ARBA" id="ARBA00023136"/>
    </source>
</evidence>
<organism evidence="10 11">
    <name type="scientific">Coccidioides immitis RMSCC 2394</name>
    <dbReference type="NCBI Taxonomy" id="404692"/>
    <lineage>
        <taxon>Eukaryota</taxon>
        <taxon>Fungi</taxon>
        <taxon>Dikarya</taxon>
        <taxon>Ascomycota</taxon>
        <taxon>Pezizomycotina</taxon>
        <taxon>Eurotiomycetes</taxon>
        <taxon>Eurotiomycetidae</taxon>
        <taxon>Onygenales</taxon>
        <taxon>Onygenaceae</taxon>
        <taxon>Coccidioides</taxon>
    </lineage>
</organism>
<keyword evidence="4" id="KW-0337">GPI-anchor biosynthesis</keyword>
<evidence type="ECO:0000256" key="8">
    <source>
        <dbReference type="SAM" id="MobiDB-lite"/>
    </source>
</evidence>
<gene>
    <name evidence="10" type="ORF">CIRG_00341</name>
</gene>
<dbReference type="Pfam" id="PF06432">
    <property type="entry name" value="GPI2"/>
    <property type="match status" value="2"/>
</dbReference>
<dbReference type="PANTHER" id="PTHR12982:SF0">
    <property type="entry name" value="PHOSPHATIDYLINOSITOL N-ACETYLGLUCOSAMINYLTRANSFERASE SUBUNIT C"/>
    <property type="match status" value="1"/>
</dbReference>
<dbReference type="AlphaFoldDB" id="A0A0J6XZI6"/>
<keyword evidence="6 9" id="KW-1133">Transmembrane helix</keyword>
<keyword evidence="10" id="KW-0808">Transferase</keyword>
<evidence type="ECO:0000256" key="4">
    <source>
        <dbReference type="ARBA" id="ARBA00022502"/>
    </source>
</evidence>
<feature type="transmembrane region" description="Helical" evidence="9">
    <location>
        <begin position="357"/>
        <end position="374"/>
    </location>
</feature>
<name>A0A0J6XZI6_COCIT</name>
<evidence type="ECO:0000256" key="9">
    <source>
        <dbReference type="SAM" id="Phobius"/>
    </source>
</evidence>
<comment type="similarity">
    <text evidence="3">Belongs to the PIGC family.</text>
</comment>
<evidence type="ECO:0000256" key="5">
    <source>
        <dbReference type="ARBA" id="ARBA00022692"/>
    </source>
</evidence>
<proteinExistence type="inferred from homology"/>
<feature type="compositionally biased region" description="Basic residues" evidence="8">
    <location>
        <begin position="118"/>
        <end position="127"/>
    </location>
</feature>
<evidence type="ECO:0000313" key="10">
    <source>
        <dbReference type="EMBL" id="KMP00199.1"/>
    </source>
</evidence>
<comment type="subcellular location">
    <subcellularLocation>
        <location evidence="1">Membrane</location>
        <topology evidence="1">Multi-pass membrane protein</topology>
    </subcellularLocation>
</comment>
<dbReference type="Proteomes" id="UP000054565">
    <property type="component" value="Unassembled WGS sequence"/>
</dbReference>
<dbReference type="InterPro" id="IPR009450">
    <property type="entry name" value="Plno_GlcNAc_GPI2"/>
</dbReference>
<keyword evidence="10" id="KW-0328">Glycosyltransferase</keyword>
<evidence type="ECO:0000256" key="3">
    <source>
        <dbReference type="ARBA" id="ARBA00008321"/>
    </source>
</evidence>
<dbReference type="PANTHER" id="PTHR12982">
    <property type="entry name" value="PHOSPHATIDYLINOSITOL GLYCAN, CLASS C"/>
    <property type="match status" value="1"/>
</dbReference>
<comment type="pathway">
    <text evidence="2">Glycolipid biosynthesis; glycosylphosphatidylinositol-anchor biosynthesis.</text>
</comment>
<feature type="compositionally biased region" description="Pro residues" evidence="8">
    <location>
        <begin position="41"/>
        <end position="51"/>
    </location>
</feature>